<feature type="transmembrane region" description="Helical" evidence="3">
    <location>
        <begin position="49"/>
        <end position="71"/>
    </location>
</feature>
<sequence length="196" mass="22559">MVKSSREQKLAVLDTEPFLSPSDRIPQDDSLSSLFLPSNLFQRSSRYNLCLYHIFAITVNMILAVILLWQIQTSPTSLGTSPMFLKDIIRYKQIKFISAEKSPLFGTPGPETDAAWDRLIDDASLRLSQPELARFNSSSIDLQDSPGKLAWLEVSHQIHCVDYIRKAINRNHYYAELSDSDWRKYINPHVEYHVSR</sequence>
<keyword evidence="3" id="KW-0812">Transmembrane</keyword>
<evidence type="ECO:0000313" key="4">
    <source>
        <dbReference type="EMBL" id="KFX52688.1"/>
    </source>
</evidence>
<dbReference type="PANTHER" id="PTHR33365">
    <property type="entry name" value="YALI0B05434P"/>
    <property type="match status" value="1"/>
</dbReference>
<comment type="similarity">
    <text evidence="2">Belongs to the ustYa family.</text>
</comment>
<dbReference type="PANTHER" id="PTHR33365:SF4">
    <property type="entry name" value="CYCLOCHLOROTINE BIOSYNTHESIS PROTEIN O"/>
    <property type="match status" value="1"/>
</dbReference>
<accession>A0A093Y5D1</accession>
<comment type="pathway">
    <text evidence="1">Mycotoxin biosynthesis.</text>
</comment>
<comment type="caution">
    <text evidence="4">The sequence shown here is derived from an EMBL/GenBank/DDBJ whole genome shotgun (WGS) entry which is preliminary data.</text>
</comment>
<gene>
    <name evidence="4" type="ORF">GQ26_0021150</name>
</gene>
<dbReference type="GO" id="GO:0043386">
    <property type="term" value="P:mycotoxin biosynthetic process"/>
    <property type="evidence" value="ECO:0007669"/>
    <property type="project" value="InterPro"/>
</dbReference>
<name>A0A093Y5D1_TALMA</name>
<organism evidence="4">
    <name type="scientific">Talaromyces marneffei PM1</name>
    <dbReference type="NCBI Taxonomy" id="1077442"/>
    <lineage>
        <taxon>Eukaryota</taxon>
        <taxon>Fungi</taxon>
        <taxon>Dikarya</taxon>
        <taxon>Ascomycota</taxon>
        <taxon>Pezizomycotina</taxon>
        <taxon>Eurotiomycetes</taxon>
        <taxon>Eurotiomycetidae</taxon>
        <taxon>Eurotiales</taxon>
        <taxon>Trichocomaceae</taxon>
        <taxon>Talaromyces</taxon>
        <taxon>Talaromyces sect. Talaromyces</taxon>
    </lineage>
</organism>
<evidence type="ECO:0000256" key="1">
    <source>
        <dbReference type="ARBA" id="ARBA00004685"/>
    </source>
</evidence>
<reference evidence="4" key="1">
    <citation type="journal article" date="2014" name="PLoS Genet.">
        <title>Signature Gene Expression Reveals Novel Clues to the Molecular Mechanisms of Dimorphic Transition in Penicillium marneffei.</title>
        <authorList>
            <person name="Yang E."/>
            <person name="Wang G."/>
            <person name="Cai J."/>
            <person name="Woo P.C."/>
            <person name="Lau S.K."/>
            <person name="Yuen K.-Y."/>
            <person name="Chow W.-N."/>
            <person name="Lin X."/>
        </authorList>
    </citation>
    <scope>NUCLEOTIDE SEQUENCE [LARGE SCALE GENOMIC DNA]</scope>
    <source>
        <strain evidence="4">PM1</strain>
    </source>
</reference>
<proteinExistence type="inferred from homology"/>
<dbReference type="EMBL" id="JPOX01000002">
    <property type="protein sequence ID" value="KFX52688.1"/>
    <property type="molecule type" value="Genomic_DNA"/>
</dbReference>
<dbReference type="HOGENOM" id="CLU_1391054_0_0_1"/>
<dbReference type="AlphaFoldDB" id="A0A093Y5D1"/>
<evidence type="ECO:0000256" key="2">
    <source>
        <dbReference type="ARBA" id="ARBA00035112"/>
    </source>
</evidence>
<keyword evidence="3" id="KW-0472">Membrane</keyword>
<dbReference type="Pfam" id="PF11807">
    <property type="entry name" value="UstYa"/>
    <property type="match status" value="1"/>
</dbReference>
<dbReference type="InterPro" id="IPR021765">
    <property type="entry name" value="UstYa-like"/>
</dbReference>
<protein>
    <submittedName>
        <fullName evidence="4">Beta-glucosidase 21</fullName>
    </submittedName>
</protein>
<keyword evidence="3" id="KW-1133">Transmembrane helix</keyword>
<evidence type="ECO:0000256" key="3">
    <source>
        <dbReference type="SAM" id="Phobius"/>
    </source>
</evidence>